<evidence type="ECO:0000256" key="1">
    <source>
        <dbReference type="SAM" id="MobiDB-lite"/>
    </source>
</evidence>
<feature type="region of interest" description="Disordered" evidence="1">
    <location>
        <begin position="1"/>
        <end position="35"/>
    </location>
</feature>
<dbReference type="AlphaFoldDB" id="A0A069PUG1"/>
<accession>A0A069PUG1</accession>
<proteinExistence type="predicted"/>
<sequence>MQRLLGGAPAESAPATGEPPDASERKADRPPARSTAGHALIASRMFAMQGLTGNRASARAVQRAPASSSGIQSQAPAAPVAWTGTAVSMANALRDLLLASDTDRIADSLNGLWIRDIVDTLRMLKLDAGAFATITGVARFRTNARLMAALDVVEGRSPAAAGLLPDQAIELRAMHDAPDWPRIIGPDSRPAPLLPPPDEPDDPVLNDPRYYSALYDAIRRNRALAGQYLLQTVKARPADRVPGGYVFVGPSHKGDQPRGLDVPDAKRKEVNEALWKELGVGEGTQASVNTWDSAKFSFGPGFAATGLLRRVMDNLVKSGAEVVSVLRNAGLIYRGNTWYVVDPDARTVRNGTAALDVLSKDVGLISTFLDTAGDADMRRQWMEAEWDAMRGQGGAAAVPDRVVSNWPVELVVFVAHCVHWGGPTWKDWDSAAPPSLFDVVRRQAAHVPRQKDDPRILTLLSASTFLGFSGHLLKKTMQERGRRQGIAINLPDDWKTAFSGAVALPASATTPVFHIIEADER</sequence>
<keyword evidence="3" id="KW-1185">Reference proteome</keyword>
<reference evidence="2 3" key="1">
    <citation type="submission" date="2014-03" db="EMBL/GenBank/DDBJ databases">
        <title>Draft Genome Sequences of Four Burkholderia Strains.</title>
        <authorList>
            <person name="Liu X.Y."/>
            <person name="Li C.X."/>
            <person name="Xu J.H."/>
        </authorList>
    </citation>
    <scope>NUCLEOTIDE SEQUENCE [LARGE SCALE GENOMIC DNA]</scope>
    <source>
        <strain evidence="2 3">DSM 50014</strain>
    </source>
</reference>
<dbReference type="Proteomes" id="UP000027466">
    <property type="component" value="Unassembled WGS sequence"/>
</dbReference>
<evidence type="ECO:0000313" key="3">
    <source>
        <dbReference type="Proteomes" id="UP000027466"/>
    </source>
</evidence>
<organism evidence="2 3">
    <name type="scientific">Caballeronia glathei</name>
    <dbReference type="NCBI Taxonomy" id="60547"/>
    <lineage>
        <taxon>Bacteria</taxon>
        <taxon>Pseudomonadati</taxon>
        <taxon>Pseudomonadota</taxon>
        <taxon>Betaproteobacteria</taxon>
        <taxon>Burkholderiales</taxon>
        <taxon>Burkholderiaceae</taxon>
        <taxon>Caballeronia</taxon>
    </lineage>
</organism>
<evidence type="ECO:0000313" key="2">
    <source>
        <dbReference type="EMBL" id="KDR44082.1"/>
    </source>
</evidence>
<name>A0A069PUG1_9BURK</name>
<dbReference type="EMBL" id="JFHC01000004">
    <property type="protein sequence ID" value="KDR44082.1"/>
    <property type="molecule type" value="Genomic_DNA"/>
</dbReference>
<feature type="compositionally biased region" description="Basic and acidic residues" evidence="1">
    <location>
        <begin position="22"/>
        <end position="31"/>
    </location>
</feature>
<comment type="caution">
    <text evidence="2">The sequence shown here is derived from an EMBL/GenBank/DDBJ whole genome shotgun (WGS) entry which is preliminary data.</text>
</comment>
<feature type="region of interest" description="Disordered" evidence="1">
    <location>
        <begin position="185"/>
        <end position="205"/>
    </location>
</feature>
<gene>
    <name evidence="2" type="ORF">BG61_24505</name>
</gene>
<protein>
    <submittedName>
        <fullName evidence="2">Uncharacterized protein</fullName>
    </submittedName>
</protein>